<sequence length="172" mass="19667">MTVFSIRIATIDDAPLLQRLGSKTFSDTFSAFNTAENMKRYIEKNFSSDKVKEELLDTNAQTILLHDGAECVGFARLRRGGNPVEIQGKAIEIERIYVEKDYIGGGVGNALMQECIRRAKEDGVEVIWLGVWEHNPRAIRFYEKNGFKKFSEHVFMLGDDAQTDWLMRKDLN</sequence>
<gene>
    <name evidence="4" type="ORF">DQQ10_19620</name>
</gene>
<dbReference type="EMBL" id="QMFY01000011">
    <property type="protein sequence ID" value="RAV99430.1"/>
    <property type="molecule type" value="Genomic_DNA"/>
</dbReference>
<reference evidence="4 5" key="1">
    <citation type="submission" date="2018-06" db="EMBL/GenBank/DDBJ databases">
        <title>Chryseolinea flavus sp. nov., a member of the phylum Bacteroidetes isolated from soil.</title>
        <authorList>
            <person name="Li Y."/>
            <person name="Wang J."/>
        </authorList>
    </citation>
    <scope>NUCLEOTIDE SEQUENCE [LARGE SCALE GENOMIC DNA]</scope>
    <source>
        <strain evidence="4 5">SDU1-6</strain>
    </source>
</reference>
<evidence type="ECO:0000256" key="1">
    <source>
        <dbReference type="ARBA" id="ARBA00022679"/>
    </source>
</evidence>
<protein>
    <submittedName>
        <fullName evidence="4">GNAT family N-acetyltransferase</fullName>
    </submittedName>
</protein>
<dbReference type="InterPro" id="IPR016181">
    <property type="entry name" value="Acyl_CoA_acyltransferase"/>
</dbReference>
<proteinExistence type="predicted"/>
<evidence type="ECO:0000256" key="2">
    <source>
        <dbReference type="ARBA" id="ARBA00023315"/>
    </source>
</evidence>
<keyword evidence="2" id="KW-0012">Acyltransferase</keyword>
<feature type="domain" description="N-acetyltransferase" evidence="3">
    <location>
        <begin position="4"/>
        <end position="172"/>
    </location>
</feature>
<evidence type="ECO:0000313" key="5">
    <source>
        <dbReference type="Proteomes" id="UP000251889"/>
    </source>
</evidence>
<dbReference type="OrthoDB" id="7205533at2"/>
<comment type="caution">
    <text evidence="4">The sequence shown here is derived from an EMBL/GenBank/DDBJ whole genome shotgun (WGS) entry which is preliminary data.</text>
</comment>
<dbReference type="SUPFAM" id="SSF55729">
    <property type="entry name" value="Acyl-CoA N-acyltransferases (Nat)"/>
    <property type="match status" value="1"/>
</dbReference>
<evidence type="ECO:0000313" key="4">
    <source>
        <dbReference type="EMBL" id="RAV99430.1"/>
    </source>
</evidence>
<name>A0A364XYS3_9BACT</name>
<accession>A0A364XYS3</accession>
<keyword evidence="1 4" id="KW-0808">Transferase</keyword>
<dbReference type="AlphaFoldDB" id="A0A364XYS3"/>
<dbReference type="Pfam" id="PF00583">
    <property type="entry name" value="Acetyltransf_1"/>
    <property type="match status" value="1"/>
</dbReference>
<dbReference type="RefSeq" id="WP_112748619.1">
    <property type="nucleotide sequence ID" value="NZ_QMFY01000011.1"/>
</dbReference>
<dbReference type="InterPro" id="IPR000182">
    <property type="entry name" value="GNAT_dom"/>
</dbReference>
<dbReference type="PANTHER" id="PTHR42919:SF8">
    <property type="entry name" value="N-ALPHA-ACETYLTRANSFERASE 50"/>
    <property type="match status" value="1"/>
</dbReference>
<dbReference type="PROSITE" id="PS51186">
    <property type="entry name" value="GNAT"/>
    <property type="match status" value="1"/>
</dbReference>
<dbReference type="InterPro" id="IPR051556">
    <property type="entry name" value="N-term/lysine_N-AcTrnsfr"/>
</dbReference>
<dbReference type="Gene3D" id="3.40.630.30">
    <property type="match status" value="1"/>
</dbReference>
<keyword evidence="5" id="KW-1185">Reference proteome</keyword>
<dbReference type="CDD" id="cd04301">
    <property type="entry name" value="NAT_SF"/>
    <property type="match status" value="1"/>
</dbReference>
<dbReference type="GO" id="GO:0016747">
    <property type="term" value="F:acyltransferase activity, transferring groups other than amino-acyl groups"/>
    <property type="evidence" value="ECO:0007669"/>
    <property type="project" value="InterPro"/>
</dbReference>
<dbReference type="PANTHER" id="PTHR42919">
    <property type="entry name" value="N-ALPHA-ACETYLTRANSFERASE"/>
    <property type="match status" value="1"/>
</dbReference>
<organism evidence="4 5">
    <name type="scientific">Pseudochryseolinea flava</name>
    <dbReference type="NCBI Taxonomy" id="2059302"/>
    <lineage>
        <taxon>Bacteria</taxon>
        <taxon>Pseudomonadati</taxon>
        <taxon>Bacteroidota</taxon>
        <taxon>Cytophagia</taxon>
        <taxon>Cytophagales</taxon>
        <taxon>Fulvivirgaceae</taxon>
        <taxon>Pseudochryseolinea</taxon>
    </lineage>
</organism>
<evidence type="ECO:0000259" key="3">
    <source>
        <dbReference type="PROSITE" id="PS51186"/>
    </source>
</evidence>
<dbReference type="Proteomes" id="UP000251889">
    <property type="component" value="Unassembled WGS sequence"/>
</dbReference>